<dbReference type="EMBL" id="CVQH01024972">
    <property type="protein sequence ID" value="CRK37800.1"/>
    <property type="molecule type" value="Genomic_DNA"/>
</dbReference>
<organism evidence="1 2">
    <name type="scientific">Verticillium longisporum</name>
    <name type="common">Verticillium dahliae var. longisporum</name>
    <dbReference type="NCBI Taxonomy" id="100787"/>
    <lineage>
        <taxon>Eukaryota</taxon>
        <taxon>Fungi</taxon>
        <taxon>Dikarya</taxon>
        <taxon>Ascomycota</taxon>
        <taxon>Pezizomycotina</taxon>
        <taxon>Sordariomycetes</taxon>
        <taxon>Hypocreomycetidae</taxon>
        <taxon>Glomerellales</taxon>
        <taxon>Plectosphaerellaceae</taxon>
        <taxon>Verticillium</taxon>
    </lineage>
</organism>
<dbReference type="AlphaFoldDB" id="A0A0G4MUY5"/>
<reference evidence="1 2" key="1">
    <citation type="submission" date="2015-05" db="EMBL/GenBank/DDBJ databases">
        <authorList>
            <person name="Wang D.B."/>
            <person name="Wang M."/>
        </authorList>
    </citation>
    <scope>NUCLEOTIDE SEQUENCE [LARGE SCALE GENOMIC DNA]</scope>
    <source>
        <strain evidence="1">VL1</strain>
    </source>
</reference>
<evidence type="ECO:0000313" key="2">
    <source>
        <dbReference type="Proteomes" id="UP000044602"/>
    </source>
</evidence>
<proteinExistence type="predicted"/>
<name>A0A0G4MUY5_VERLO</name>
<gene>
    <name evidence="1" type="ORF">BN1708_007535</name>
</gene>
<keyword evidence="2" id="KW-1185">Reference proteome</keyword>
<accession>A0A0G4MUY5</accession>
<protein>
    <submittedName>
        <fullName evidence="1">Uncharacterized protein</fullName>
    </submittedName>
</protein>
<evidence type="ECO:0000313" key="1">
    <source>
        <dbReference type="EMBL" id="CRK37800.1"/>
    </source>
</evidence>
<sequence length="225" mass="24264">MRVVLFGMTSCSGPLLTDPNATDQLAREATDDAGFDPRLAGEADAKRRLRGAALEGSAACADRGGSVAGGRGKLQACRLKTSMLRELGRRGFGEYLVHKNVSVDIQWFSELLDLRAWAARPDYAVGGCDGSDFRRWCAGARSRCGVGYGPISGSRTAAIVFCSDGRAITQPDGFLNELELMSYDNAAYVEAKIPVQNWLAEARCLSCERVKNIEATNLNLDSCTQ</sequence>
<dbReference type="Proteomes" id="UP000044602">
    <property type="component" value="Unassembled WGS sequence"/>
</dbReference>